<feature type="transmembrane region" description="Helical" evidence="1">
    <location>
        <begin position="42"/>
        <end position="59"/>
    </location>
</feature>
<protein>
    <recommendedName>
        <fullName evidence="4">DUF4367 domain-containing protein</fullName>
    </recommendedName>
</protein>
<evidence type="ECO:0008006" key="4">
    <source>
        <dbReference type="Google" id="ProtNLM"/>
    </source>
</evidence>
<name>A0A1E4R5V8_9BACI</name>
<dbReference type="OrthoDB" id="1116171at2"/>
<accession>A0A1E4R5V8</accession>
<gene>
    <name evidence="2" type="ORF">BG258_08075</name>
</gene>
<keyword evidence="1" id="KW-1133">Transmembrane helix</keyword>
<keyword evidence="1" id="KW-0812">Transmembrane</keyword>
<organism evidence="2 3">
    <name type="scientific">Lysinibacillus fusiformis</name>
    <dbReference type="NCBI Taxonomy" id="28031"/>
    <lineage>
        <taxon>Bacteria</taxon>
        <taxon>Bacillati</taxon>
        <taxon>Bacillota</taxon>
        <taxon>Bacilli</taxon>
        <taxon>Bacillales</taxon>
        <taxon>Bacillaceae</taxon>
        <taxon>Lysinibacillus</taxon>
    </lineage>
</organism>
<dbReference type="AlphaFoldDB" id="A0A1E4R5V8"/>
<dbReference type="RefSeq" id="WP_069480903.1">
    <property type="nucleotide sequence ID" value="NZ_KV766182.1"/>
</dbReference>
<comment type="caution">
    <text evidence="2">The sequence shown here is derived from an EMBL/GenBank/DDBJ whole genome shotgun (WGS) entry which is preliminary data.</text>
</comment>
<keyword evidence="1" id="KW-0472">Membrane</keyword>
<evidence type="ECO:0000313" key="2">
    <source>
        <dbReference type="EMBL" id="ODV55866.1"/>
    </source>
</evidence>
<sequence>MDNHTMQVLQDVTTHKEAIIQKVRQQVQQESYPSKSKWTNRAFTIMITCSILFFIAWQVTQPMDQVTTEVEEEGKKLLFTDLFHTEVEGKDTTFSQFFPIANYLSQAKNIKYYAPLQGFEAMQSVATLLGNAVHLTNSENLPFKPNIQEVYAVTSKMDDGSQQTQFQFSFKEKSYTGVDLQYINFTVTNVDRNPLADYVKSQNIEDTADIKISNVALNFMNPLLFREMTPNQGFPYIYYNYDAADKRIYQMTTRANEFYSYYNGYVYHIGYQLNGDPQEMQEKMATTIREFILGN</sequence>
<dbReference type="Proteomes" id="UP000094784">
    <property type="component" value="Unassembled WGS sequence"/>
</dbReference>
<proteinExistence type="predicted"/>
<evidence type="ECO:0000313" key="3">
    <source>
        <dbReference type="Proteomes" id="UP000094784"/>
    </source>
</evidence>
<dbReference type="EMBL" id="MECQ01000001">
    <property type="protein sequence ID" value="ODV55866.1"/>
    <property type="molecule type" value="Genomic_DNA"/>
</dbReference>
<evidence type="ECO:0000256" key="1">
    <source>
        <dbReference type="SAM" id="Phobius"/>
    </source>
</evidence>
<reference evidence="2 3" key="1">
    <citation type="submission" date="2016-09" db="EMBL/GenBank/DDBJ databases">
        <title>Draft genome sequence of the soil isolate, Lysinibacillus fusiformis M5, a potential hypoxanthine producer.</title>
        <authorList>
            <person name="Gallegos-Monterrosa R."/>
            <person name="Maroti G."/>
            <person name="Balint B."/>
            <person name="Kovacs A.T."/>
        </authorList>
    </citation>
    <scope>NUCLEOTIDE SEQUENCE [LARGE SCALE GENOMIC DNA]</scope>
    <source>
        <strain evidence="2 3">M5</strain>
    </source>
</reference>